<dbReference type="PRINTS" id="PR00625">
    <property type="entry name" value="JDOMAIN"/>
</dbReference>
<dbReference type="Proteomes" id="UP000027987">
    <property type="component" value="Chromosome"/>
</dbReference>
<keyword evidence="2" id="KW-0472">Membrane</keyword>
<dbReference type="HOGENOM" id="CLU_066221_1_0_6"/>
<dbReference type="InterPro" id="IPR007791">
    <property type="entry name" value="DjlA_N"/>
</dbReference>
<dbReference type="Pfam" id="PF00226">
    <property type="entry name" value="DnaJ"/>
    <property type="match status" value="1"/>
</dbReference>
<feature type="domain" description="J" evidence="3">
    <location>
        <begin position="208"/>
        <end position="272"/>
    </location>
</feature>
<dbReference type="PATRIC" id="fig|1217721.7.peg.1166"/>
<keyword evidence="2" id="KW-1133">Transmembrane helix</keyword>
<dbReference type="InterPro" id="IPR050817">
    <property type="entry name" value="DjlA_DnaK_co-chaperone"/>
</dbReference>
<evidence type="ECO:0000313" key="4">
    <source>
        <dbReference type="EMBL" id="AIF46768.1"/>
    </source>
</evidence>
<dbReference type="Gene3D" id="1.10.287.110">
    <property type="entry name" value="DnaJ domain"/>
    <property type="match status" value="1"/>
</dbReference>
<protein>
    <submittedName>
        <fullName evidence="4">Molecular chaperone DnaJ</fullName>
    </submittedName>
</protein>
<dbReference type="PROSITE" id="PS50076">
    <property type="entry name" value="DNAJ_2"/>
    <property type="match status" value="1"/>
</dbReference>
<dbReference type="OrthoDB" id="9782583at2"/>
<dbReference type="InterPro" id="IPR029024">
    <property type="entry name" value="TerB-like"/>
</dbReference>
<dbReference type="RefSeq" id="WP_019465829.1">
    <property type="nucleotide sequence ID" value="NZ_ALOY01000164.1"/>
</dbReference>
<proteinExistence type="predicted"/>
<dbReference type="InterPro" id="IPR036869">
    <property type="entry name" value="J_dom_sf"/>
</dbReference>
<dbReference type="InterPro" id="IPR001623">
    <property type="entry name" value="DnaJ_domain"/>
</dbReference>
<dbReference type="STRING" id="1217721.HY57_05570"/>
<dbReference type="Pfam" id="PF05099">
    <property type="entry name" value="TerB"/>
    <property type="match status" value="1"/>
</dbReference>
<dbReference type="SUPFAM" id="SSF46565">
    <property type="entry name" value="Chaperone J-domain"/>
    <property type="match status" value="1"/>
</dbReference>
<keyword evidence="2" id="KW-0812">Transmembrane</keyword>
<organism evidence="4 5">
    <name type="scientific">Dyella japonica A8</name>
    <dbReference type="NCBI Taxonomy" id="1217721"/>
    <lineage>
        <taxon>Bacteria</taxon>
        <taxon>Pseudomonadati</taxon>
        <taxon>Pseudomonadota</taxon>
        <taxon>Gammaproteobacteria</taxon>
        <taxon>Lysobacterales</taxon>
        <taxon>Rhodanobacteraceae</taxon>
        <taxon>Dyella</taxon>
    </lineage>
</organism>
<evidence type="ECO:0000259" key="3">
    <source>
        <dbReference type="PROSITE" id="PS50076"/>
    </source>
</evidence>
<dbReference type="SUPFAM" id="SSF158682">
    <property type="entry name" value="TerB-like"/>
    <property type="match status" value="1"/>
</dbReference>
<evidence type="ECO:0000256" key="1">
    <source>
        <dbReference type="ARBA" id="ARBA00023186"/>
    </source>
</evidence>
<sequence length="272" mass="29869">MNFTWTIWLALLGLIFGHGLPGAVVGGITGFIIDSLRQGQRKRATPEAGGYISPLFALLGAVAKSDGRVSEAEIAIAERLMQRMGLEHDQRRQAITAFNAGKAPEFNVTPAIEELRRWVGLRRDHAFPVLDVVIETVLAEGNPPPEKMAILRQLAFALRVSDMELMALMAMKGYAWNATSGSRGYGSRGNGGGYGGYVPPQRNTQGPDPYTVLGISRDVDDRAVKRAYRKLISEHHPDRLGDLPEAMRKQAEARASEINAAYERIKAERGFK</sequence>
<dbReference type="SMART" id="SM00271">
    <property type="entry name" value="DnaJ"/>
    <property type="match status" value="1"/>
</dbReference>
<feature type="transmembrane region" description="Helical" evidence="2">
    <location>
        <begin position="6"/>
        <end position="33"/>
    </location>
</feature>
<dbReference type="KEGG" id="dja:HY57_05570"/>
<dbReference type="Gene3D" id="1.10.3680.10">
    <property type="entry name" value="TerB-like"/>
    <property type="match status" value="1"/>
</dbReference>
<name>A0A075K3K3_9GAMM</name>
<gene>
    <name evidence="4" type="ORF">HY57_05570</name>
</gene>
<evidence type="ECO:0000256" key="2">
    <source>
        <dbReference type="SAM" id="Phobius"/>
    </source>
</evidence>
<dbReference type="NCBIfam" id="NF006948">
    <property type="entry name" value="PRK09430.1"/>
    <property type="match status" value="1"/>
</dbReference>
<dbReference type="CDD" id="cd06257">
    <property type="entry name" value="DnaJ"/>
    <property type="match status" value="1"/>
</dbReference>
<reference evidence="4 5" key="1">
    <citation type="submission" date="2014-07" db="EMBL/GenBank/DDBJ databases">
        <title>Complete Genome Sequence of Dyella japonica Strain A8 Isolated from Malaysian Tropical Soil.</title>
        <authorList>
            <person name="Hui R.K.H."/>
            <person name="Chen J.-W."/>
            <person name="Chan K.-G."/>
            <person name="Leung F.C.C."/>
        </authorList>
    </citation>
    <scope>NUCLEOTIDE SEQUENCE [LARGE SCALE GENOMIC DNA]</scope>
    <source>
        <strain evidence="4 5">A8</strain>
    </source>
</reference>
<dbReference type="PANTHER" id="PTHR24074">
    <property type="entry name" value="CO-CHAPERONE PROTEIN DJLA"/>
    <property type="match status" value="1"/>
</dbReference>
<keyword evidence="5" id="KW-1185">Reference proteome</keyword>
<dbReference type="CDD" id="cd07316">
    <property type="entry name" value="terB_like_DjlA"/>
    <property type="match status" value="1"/>
</dbReference>
<evidence type="ECO:0000313" key="5">
    <source>
        <dbReference type="Proteomes" id="UP000027987"/>
    </source>
</evidence>
<accession>A0A075K3K3</accession>
<dbReference type="EMBL" id="CP008884">
    <property type="protein sequence ID" value="AIF46768.1"/>
    <property type="molecule type" value="Genomic_DNA"/>
</dbReference>
<dbReference type="AlphaFoldDB" id="A0A075K3K3"/>
<keyword evidence="1" id="KW-0143">Chaperone</keyword>